<accession>A0A401SZ31</accession>
<dbReference type="Pfam" id="PF03381">
    <property type="entry name" value="CDC50"/>
    <property type="match status" value="1"/>
</dbReference>
<evidence type="ECO:0000256" key="7">
    <source>
        <dbReference type="SAM" id="Phobius"/>
    </source>
</evidence>
<dbReference type="AlphaFoldDB" id="A0A401SZ31"/>
<proteinExistence type="inferred from homology"/>
<dbReference type="OMA" id="KICNRTI"/>
<dbReference type="GO" id="GO:0005794">
    <property type="term" value="C:Golgi apparatus"/>
    <property type="evidence" value="ECO:0007669"/>
    <property type="project" value="TreeGrafter"/>
</dbReference>
<keyword evidence="5 6" id="KW-0472">Membrane</keyword>
<dbReference type="PANTHER" id="PTHR10926">
    <property type="entry name" value="CELL CYCLE CONTROL PROTEIN 50"/>
    <property type="match status" value="1"/>
</dbReference>
<evidence type="ECO:0000256" key="1">
    <source>
        <dbReference type="ARBA" id="ARBA00004370"/>
    </source>
</evidence>
<comment type="caution">
    <text evidence="8">The sequence shown here is derived from an EMBL/GenBank/DDBJ whole genome shotgun (WGS) entry which is preliminary data.</text>
</comment>
<evidence type="ECO:0000256" key="6">
    <source>
        <dbReference type="PIRNR" id="PIRNR015840"/>
    </source>
</evidence>
<gene>
    <name evidence="8" type="ORF">chiPu_0014135</name>
</gene>
<evidence type="ECO:0000313" key="8">
    <source>
        <dbReference type="EMBL" id="GCC35648.1"/>
    </source>
</evidence>
<comment type="similarity">
    <text evidence="2 6">Belongs to the CDC50/LEM3 family.</text>
</comment>
<dbReference type="GO" id="GO:0005886">
    <property type="term" value="C:plasma membrane"/>
    <property type="evidence" value="ECO:0007669"/>
    <property type="project" value="TreeGrafter"/>
</dbReference>
<dbReference type="GO" id="GO:0005783">
    <property type="term" value="C:endoplasmic reticulum"/>
    <property type="evidence" value="ECO:0007669"/>
    <property type="project" value="TreeGrafter"/>
</dbReference>
<evidence type="ECO:0000256" key="4">
    <source>
        <dbReference type="ARBA" id="ARBA00022989"/>
    </source>
</evidence>
<feature type="transmembrane region" description="Helical" evidence="7">
    <location>
        <begin position="104"/>
        <end position="127"/>
    </location>
</feature>
<comment type="subcellular location">
    <subcellularLocation>
        <location evidence="1">Membrane</location>
    </subcellularLocation>
</comment>
<name>A0A401SZ31_CHIPU</name>
<evidence type="ECO:0000256" key="5">
    <source>
        <dbReference type="ARBA" id="ARBA00023136"/>
    </source>
</evidence>
<keyword evidence="9" id="KW-1185">Reference proteome</keyword>
<dbReference type="OrthoDB" id="340608at2759"/>
<evidence type="ECO:0000256" key="2">
    <source>
        <dbReference type="ARBA" id="ARBA00009457"/>
    </source>
</evidence>
<keyword evidence="3 7" id="KW-0812">Transmembrane</keyword>
<dbReference type="GO" id="GO:0045332">
    <property type="term" value="P:phospholipid translocation"/>
    <property type="evidence" value="ECO:0007669"/>
    <property type="project" value="TreeGrafter"/>
</dbReference>
<feature type="transmembrane region" description="Helical" evidence="7">
    <location>
        <begin position="377"/>
        <end position="401"/>
    </location>
</feature>
<dbReference type="InterPro" id="IPR005045">
    <property type="entry name" value="CDC50/LEM3_fam"/>
</dbReference>
<evidence type="ECO:0000256" key="3">
    <source>
        <dbReference type="ARBA" id="ARBA00022692"/>
    </source>
</evidence>
<dbReference type="PANTHER" id="PTHR10926:SF19">
    <property type="entry name" value="CELL CYCLE CONTROL PROTEIN 50B"/>
    <property type="match status" value="1"/>
</dbReference>
<dbReference type="STRING" id="137246.A0A401SZ31"/>
<organism evidence="8 9">
    <name type="scientific">Chiloscyllium punctatum</name>
    <name type="common">Brownbanded bambooshark</name>
    <name type="synonym">Hemiscyllium punctatum</name>
    <dbReference type="NCBI Taxonomy" id="137246"/>
    <lineage>
        <taxon>Eukaryota</taxon>
        <taxon>Metazoa</taxon>
        <taxon>Chordata</taxon>
        <taxon>Craniata</taxon>
        <taxon>Vertebrata</taxon>
        <taxon>Chondrichthyes</taxon>
        <taxon>Elasmobranchii</taxon>
        <taxon>Galeomorphii</taxon>
        <taxon>Galeoidea</taxon>
        <taxon>Orectolobiformes</taxon>
        <taxon>Hemiscylliidae</taxon>
        <taxon>Chiloscyllium</taxon>
    </lineage>
</organism>
<evidence type="ECO:0000313" key="9">
    <source>
        <dbReference type="Proteomes" id="UP000287033"/>
    </source>
</evidence>
<dbReference type="PIRSF" id="PIRSF015840">
    <property type="entry name" value="DUF284_TM_euk"/>
    <property type="match status" value="1"/>
</dbReference>
<dbReference type="EMBL" id="BEZZ01000727">
    <property type="protein sequence ID" value="GCC35648.1"/>
    <property type="molecule type" value="Genomic_DNA"/>
</dbReference>
<keyword evidence="4 7" id="KW-1133">Transmembrane helix</keyword>
<reference evidence="8 9" key="1">
    <citation type="journal article" date="2018" name="Nat. Ecol. Evol.">
        <title>Shark genomes provide insights into elasmobranch evolution and the origin of vertebrates.</title>
        <authorList>
            <person name="Hara Y"/>
            <person name="Yamaguchi K"/>
            <person name="Onimaru K"/>
            <person name="Kadota M"/>
            <person name="Koyanagi M"/>
            <person name="Keeley SD"/>
            <person name="Tatsumi K"/>
            <person name="Tanaka K"/>
            <person name="Motone F"/>
            <person name="Kageyama Y"/>
            <person name="Nozu R"/>
            <person name="Adachi N"/>
            <person name="Nishimura O"/>
            <person name="Nakagawa R"/>
            <person name="Tanegashima C"/>
            <person name="Kiyatake I"/>
            <person name="Matsumoto R"/>
            <person name="Murakumo K"/>
            <person name="Nishida K"/>
            <person name="Terakita A"/>
            <person name="Kuratani S"/>
            <person name="Sato K"/>
            <person name="Hyodo S Kuraku.S."/>
        </authorList>
    </citation>
    <scope>NUCLEOTIDE SEQUENCE [LARGE SCALE GENOMIC DNA]</scope>
</reference>
<sequence>MPPVSVGDWCLTTSIILIDRYLSRGGGKPASSVERSQVVTQGLRHYVKTRDQRTIGRRVCFLSVSSKTVLEMSRQRDQAVLKNKPDNTAFTQQRLPAWQPFLSAGYVLPTFFLLGLVFIAIGLGLYFTSNNVIEIELEYTGRSPNSSCHHCTKNDTKDCKCNIEFKVDKTLPGPVFMYYELVNFYQNHRKYGVSRDDDQLNGDLKYLKEPSEYCFPFRQDGQNRPIAPCGAIANSMFNDSFVLYKVNNSEISKVPLNSKGISWWTDYNVKFNNPKLDNGTDLKQAFEGTVKPHNWPRPAYELDTNPENNGFINEDFIVWMRTAALPTFRKLYRRIDDGLQPGKYLVEISYNYPVLSFNGQKRVTFSTISWMGGRNPFLGIAYLVCGSVSIVTGIIMLIVYIKYQGQNIRKVE</sequence>
<dbReference type="Proteomes" id="UP000287033">
    <property type="component" value="Unassembled WGS sequence"/>
</dbReference>
<protein>
    <recommendedName>
        <fullName evidence="6">Cell cycle control protein</fullName>
    </recommendedName>
</protein>